<name>A0ABV1SLB4_9RHOB</name>
<dbReference type="Gene3D" id="3.50.30.40">
    <property type="entry name" value="Ribonuclease E inhibitor RraA/RraA-like"/>
    <property type="match status" value="1"/>
</dbReference>
<proteinExistence type="predicted"/>
<dbReference type="PANTHER" id="PTHR33254:SF4">
    <property type="entry name" value="4-HYDROXY-4-METHYL-2-OXOGLUTARATE ALDOLASE 3-RELATED"/>
    <property type="match status" value="1"/>
</dbReference>
<evidence type="ECO:0000313" key="6">
    <source>
        <dbReference type="Proteomes" id="UP001438953"/>
    </source>
</evidence>
<evidence type="ECO:0000256" key="1">
    <source>
        <dbReference type="ARBA" id="ARBA00001968"/>
    </source>
</evidence>
<comment type="cofactor">
    <cofactor evidence="1">
        <name>a divalent metal cation</name>
        <dbReference type="ChEBI" id="CHEBI:60240"/>
    </cofactor>
</comment>
<dbReference type="EMBL" id="JAYWLC010000025">
    <property type="protein sequence ID" value="MER5173694.1"/>
    <property type="molecule type" value="Genomic_DNA"/>
</dbReference>
<dbReference type="Pfam" id="PF03737">
    <property type="entry name" value="RraA-like"/>
    <property type="match status" value="1"/>
</dbReference>
<evidence type="ECO:0000313" key="5">
    <source>
        <dbReference type="EMBL" id="MER5173694.1"/>
    </source>
</evidence>
<dbReference type="Proteomes" id="UP001438953">
    <property type="component" value="Unassembled WGS sequence"/>
</dbReference>
<comment type="caution">
    <text evidence="5">The sequence shown here is derived from an EMBL/GenBank/DDBJ whole genome shotgun (WGS) entry which is preliminary data.</text>
</comment>
<dbReference type="InterPro" id="IPR036704">
    <property type="entry name" value="RraA/RraA-like_sf"/>
</dbReference>
<dbReference type="InterPro" id="IPR005493">
    <property type="entry name" value="RraA/RraA-like"/>
</dbReference>
<keyword evidence="6" id="KW-1185">Reference proteome</keyword>
<reference evidence="5 6" key="1">
    <citation type="submission" date="2024-01" db="EMBL/GenBank/DDBJ databases">
        <authorList>
            <person name="Deng Y."/>
            <person name="Su J."/>
        </authorList>
    </citation>
    <scope>NUCLEOTIDE SEQUENCE [LARGE SCALE GENOMIC DNA]</scope>
    <source>
        <strain evidence="5 6">CPCC 100088</strain>
    </source>
</reference>
<sequence length="220" mass="24092">MAYNIYKSQFRQLSPERLEVWSKVNTASASDMMNRGQAMGHDIKPLDRSMRICGQARTVRAIHADNSIIHYANSYARPGEVVVAEAGGNCEVAMFGGVTALEGIKRGLGGLVIDGAVRDIKEAIDLGYPIFCKGVTPKGPHKAFGGEMDIPIACGGLAVKPGDLILGDMDGITVVPLEWEEEIFAKVQEFRKTEDYWLTIFEGPKSLYEVLNIPEPTFID</sequence>
<accession>A0ABV1SLB4</accession>
<dbReference type="CDD" id="cd16841">
    <property type="entry name" value="RraA_family"/>
    <property type="match status" value="1"/>
</dbReference>
<evidence type="ECO:0000256" key="3">
    <source>
        <dbReference type="ARBA" id="ARBA00029596"/>
    </source>
</evidence>
<reference evidence="5 6" key="2">
    <citation type="submission" date="2024-06" db="EMBL/GenBank/DDBJ databases">
        <title>Thioclava kandeliae sp. nov. from a rhizosphere soil sample of Kandelia candel in a mangrove.</title>
        <authorList>
            <person name="Mu T."/>
        </authorList>
    </citation>
    <scope>NUCLEOTIDE SEQUENCE [LARGE SCALE GENOMIC DNA]</scope>
    <source>
        <strain evidence="5 6">CPCC 100088</strain>
    </source>
</reference>
<evidence type="ECO:0000256" key="4">
    <source>
        <dbReference type="ARBA" id="ARBA00030169"/>
    </source>
</evidence>
<evidence type="ECO:0000256" key="2">
    <source>
        <dbReference type="ARBA" id="ARBA00016549"/>
    </source>
</evidence>
<gene>
    <name evidence="5" type="ORF">VSX56_18185</name>
</gene>
<organism evidence="5 6">
    <name type="scientific">Thioclava kandeliae</name>
    <dbReference type="NCBI Taxonomy" id="3070818"/>
    <lineage>
        <taxon>Bacteria</taxon>
        <taxon>Pseudomonadati</taxon>
        <taxon>Pseudomonadota</taxon>
        <taxon>Alphaproteobacteria</taxon>
        <taxon>Rhodobacterales</taxon>
        <taxon>Paracoccaceae</taxon>
        <taxon>Thioclava</taxon>
    </lineage>
</organism>
<dbReference type="RefSeq" id="WP_350939035.1">
    <property type="nucleotide sequence ID" value="NZ_JAYWLC010000025.1"/>
</dbReference>
<dbReference type="SUPFAM" id="SSF89562">
    <property type="entry name" value="RraA-like"/>
    <property type="match status" value="1"/>
</dbReference>
<dbReference type="PANTHER" id="PTHR33254">
    <property type="entry name" value="4-HYDROXY-4-METHYL-2-OXOGLUTARATE ALDOLASE 3-RELATED"/>
    <property type="match status" value="1"/>
</dbReference>
<protein>
    <recommendedName>
        <fullName evidence="2">Putative 4-hydroxy-4-methyl-2-oxoglutarate aldolase</fullName>
    </recommendedName>
    <alternativeName>
        <fullName evidence="3">Regulator of ribonuclease activity homolog</fullName>
    </alternativeName>
    <alternativeName>
        <fullName evidence="4">RraA-like protein</fullName>
    </alternativeName>
</protein>